<reference evidence="1 2" key="1">
    <citation type="submission" date="2023-02" db="EMBL/GenBank/DDBJ databases">
        <title>Microbacterium betulae sp. nov., isolated from birch wood.</title>
        <authorList>
            <person name="Pasciak M."/>
            <person name="Pawlik K.J."/>
            <person name="Martynowski D."/>
            <person name="Laczmanski L."/>
            <person name="Ciekot J."/>
            <person name="Szponar B."/>
            <person name="Wojcik-Fatla A."/>
            <person name="Mackiewicz B."/>
            <person name="Farian E."/>
            <person name="Cholewa G."/>
            <person name="Cholewa A."/>
            <person name="Dutkiewicz J."/>
        </authorList>
    </citation>
    <scope>NUCLEOTIDE SEQUENCE [LARGE SCALE GENOMIC DNA]</scope>
    <source>
        <strain evidence="1 2">AB</strain>
    </source>
</reference>
<keyword evidence="2" id="KW-1185">Reference proteome</keyword>
<dbReference type="EMBL" id="CP118157">
    <property type="protein sequence ID" value="WOF23662.1"/>
    <property type="molecule type" value="Genomic_DNA"/>
</dbReference>
<accession>A0AA97FLK3</accession>
<evidence type="ECO:0000313" key="2">
    <source>
        <dbReference type="Proteomes" id="UP001305498"/>
    </source>
</evidence>
<protein>
    <submittedName>
        <fullName evidence="1">Uncharacterized protein</fullName>
    </submittedName>
</protein>
<gene>
    <name evidence="1" type="ORF">N8K70_03005</name>
</gene>
<dbReference type="Proteomes" id="UP001305498">
    <property type="component" value="Chromosome"/>
</dbReference>
<name>A0AA97FLK3_9MICO</name>
<dbReference type="KEGG" id="mbet:N8K70_03005"/>
<dbReference type="RefSeq" id="WP_317140134.1">
    <property type="nucleotide sequence ID" value="NZ_CP118157.1"/>
</dbReference>
<organism evidence="1 2">
    <name type="scientific">Microbacterium betulae</name>
    <dbReference type="NCBI Taxonomy" id="2981139"/>
    <lineage>
        <taxon>Bacteria</taxon>
        <taxon>Bacillati</taxon>
        <taxon>Actinomycetota</taxon>
        <taxon>Actinomycetes</taxon>
        <taxon>Micrococcales</taxon>
        <taxon>Microbacteriaceae</taxon>
        <taxon>Microbacterium</taxon>
    </lineage>
</organism>
<sequence length="60" mass="6766">MRDSLADVVESVRSQFFSHIDPELVQQIVEIEKQHVENRPRAQEGVARAIQHNLVGSAEA</sequence>
<proteinExistence type="predicted"/>
<evidence type="ECO:0000313" key="1">
    <source>
        <dbReference type="EMBL" id="WOF23662.1"/>
    </source>
</evidence>
<dbReference type="AlphaFoldDB" id="A0AA97FLK3"/>